<keyword evidence="5 12" id="KW-0812">Transmembrane</keyword>
<dbReference type="GeneTree" id="ENSGT00940000158248"/>
<feature type="transmembrane region" description="Helical" evidence="13">
    <location>
        <begin position="191"/>
        <end position="209"/>
    </location>
</feature>
<evidence type="ECO:0000256" key="5">
    <source>
        <dbReference type="ARBA" id="ARBA00022692"/>
    </source>
</evidence>
<feature type="domain" description="Potassium channel" evidence="14">
    <location>
        <begin position="77"/>
        <end position="133"/>
    </location>
</feature>
<feature type="transmembrane region" description="Helical" evidence="13">
    <location>
        <begin position="12"/>
        <end position="30"/>
    </location>
</feature>
<feature type="transmembrane region" description="Helical" evidence="13">
    <location>
        <begin position="77"/>
        <end position="99"/>
    </location>
</feature>
<keyword evidence="9 12" id="KW-0406">Ion transport</keyword>
<dbReference type="PANTHER" id="PTHR11003">
    <property type="entry name" value="POTASSIUM CHANNEL, SUBFAMILY K"/>
    <property type="match status" value="1"/>
</dbReference>
<accession>F6XMP2</accession>
<reference evidence="16" key="1">
    <citation type="journal article" date="2002" name="Science">
        <title>The draft genome of Ciona intestinalis: insights into chordate and vertebrate origins.</title>
        <authorList>
            <person name="Dehal P."/>
            <person name="Satou Y."/>
            <person name="Campbell R.K."/>
            <person name="Chapman J."/>
            <person name="Degnan B."/>
            <person name="De Tomaso A."/>
            <person name="Davidson B."/>
            <person name="Di Gregorio A."/>
            <person name="Gelpke M."/>
            <person name="Goodstein D.M."/>
            <person name="Harafuji N."/>
            <person name="Hastings K.E."/>
            <person name="Ho I."/>
            <person name="Hotta K."/>
            <person name="Huang W."/>
            <person name="Kawashima T."/>
            <person name="Lemaire P."/>
            <person name="Martinez D."/>
            <person name="Meinertzhagen I.A."/>
            <person name="Necula S."/>
            <person name="Nonaka M."/>
            <person name="Putnam N."/>
            <person name="Rash S."/>
            <person name="Saiga H."/>
            <person name="Satake M."/>
            <person name="Terry A."/>
            <person name="Yamada L."/>
            <person name="Wang H.G."/>
            <person name="Awazu S."/>
            <person name="Azumi K."/>
            <person name="Boore J."/>
            <person name="Branno M."/>
            <person name="Chin-Bow S."/>
            <person name="DeSantis R."/>
            <person name="Doyle S."/>
            <person name="Francino P."/>
            <person name="Keys D.N."/>
            <person name="Haga S."/>
            <person name="Hayashi H."/>
            <person name="Hino K."/>
            <person name="Imai K.S."/>
            <person name="Inaba K."/>
            <person name="Kano S."/>
            <person name="Kobayashi K."/>
            <person name="Kobayashi M."/>
            <person name="Lee B.I."/>
            <person name="Makabe K.W."/>
            <person name="Manohar C."/>
            <person name="Matassi G."/>
            <person name="Medina M."/>
            <person name="Mochizuki Y."/>
            <person name="Mount S."/>
            <person name="Morishita T."/>
            <person name="Miura S."/>
            <person name="Nakayama A."/>
            <person name="Nishizaka S."/>
            <person name="Nomoto H."/>
            <person name="Ohta F."/>
            <person name="Oishi K."/>
            <person name="Rigoutsos I."/>
            <person name="Sano M."/>
            <person name="Sasaki A."/>
            <person name="Sasakura Y."/>
            <person name="Shoguchi E."/>
            <person name="Shin-i T."/>
            <person name="Spagnuolo A."/>
            <person name="Stainier D."/>
            <person name="Suzuki M.M."/>
            <person name="Tassy O."/>
            <person name="Takatori N."/>
            <person name="Tokuoka M."/>
            <person name="Yagi K."/>
            <person name="Yoshizaki F."/>
            <person name="Wada S."/>
            <person name="Zhang C."/>
            <person name="Hyatt P.D."/>
            <person name="Larimer F."/>
            <person name="Detter C."/>
            <person name="Doggett N."/>
            <person name="Glavina T."/>
            <person name="Hawkins T."/>
            <person name="Richardson P."/>
            <person name="Lucas S."/>
            <person name="Kohara Y."/>
            <person name="Levine M."/>
            <person name="Satoh N."/>
            <person name="Rokhsar D.S."/>
        </authorList>
    </citation>
    <scope>NUCLEOTIDE SEQUENCE [LARGE SCALE GENOMIC DNA]</scope>
</reference>
<keyword evidence="11 12" id="KW-0407">Ion channel</keyword>
<evidence type="ECO:0000256" key="2">
    <source>
        <dbReference type="ARBA" id="ARBA00006666"/>
    </source>
</evidence>
<keyword evidence="7" id="KW-0630">Potassium</keyword>
<dbReference type="SUPFAM" id="SSF81324">
    <property type="entry name" value="Voltage-gated potassium channels"/>
    <property type="match status" value="2"/>
</dbReference>
<dbReference type="InterPro" id="IPR003092">
    <property type="entry name" value="2pore_dom_K_chnl_TASK"/>
</dbReference>
<dbReference type="GO" id="GO:0015271">
    <property type="term" value="F:outward rectifier potassium channel activity"/>
    <property type="evidence" value="ECO:0000318"/>
    <property type="project" value="GO_Central"/>
</dbReference>
<reference evidence="15" key="3">
    <citation type="submission" date="2025-09" db="UniProtKB">
        <authorList>
            <consortium name="Ensembl"/>
        </authorList>
    </citation>
    <scope>IDENTIFICATION</scope>
</reference>
<name>F6XMP2_CIOIN</name>
<keyword evidence="3 12" id="KW-0813">Transport</keyword>
<evidence type="ECO:0000256" key="6">
    <source>
        <dbReference type="ARBA" id="ARBA00022826"/>
    </source>
</evidence>
<keyword evidence="4" id="KW-0633">Potassium transport</keyword>
<dbReference type="Ensembl" id="ENSCINT00000005724.3">
    <property type="protein sequence ID" value="ENSCINP00000005724.3"/>
    <property type="gene ID" value="ENSCING00000002802.3"/>
</dbReference>
<dbReference type="Proteomes" id="UP000008144">
    <property type="component" value="Unassembled WGS sequence"/>
</dbReference>
<evidence type="ECO:0000259" key="14">
    <source>
        <dbReference type="Pfam" id="PF07885"/>
    </source>
</evidence>
<evidence type="ECO:0000256" key="1">
    <source>
        <dbReference type="ARBA" id="ARBA00004141"/>
    </source>
</evidence>
<feature type="transmembrane region" description="Helical" evidence="13">
    <location>
        <begin position="221"/>
        <end position="245"/>
    </location>
</feature>
<dbReference type="PRINTS" id="PR01333">
    <property type="entry name" value="2POREKCHANEL"/>
</dbReference>
<evidence type="ECO:0000313" key="15">
    <source>
        <dbReference type="Ensembl" id="ENSCINP00000005724.3"/>
    </source>
</evidence>
<organism evidence="15 16">
    <name type="scientific">Ciona intestinalis</name>
    <name type="common">Transparent sea squirt</name>
    <name type="synonym">Ascidia intestinalis</name>
    <dbReference type="NCBI Taxonomy" id="7719"/>
    <lineage>
        <taxon>Eukaryota</taxon>
        <taxon>Metazoa</taxon>
        <taxon>Chordata</taxon>
        <taxon>Tunicata</taxon>
        <taxon>Ascidiacea</taxon>
        <taxon>Phlebobranchia</taxon>
        <taxon>Cionidae</taxon>
        <taxon>Ciona</taxon>
    </lineage>
</organism>
<evidence type="ECO:0000256" key="3">
    <source>
        <dbReference type="ARBA" id="ARBA00022448"/>
    </source>
</evidence>
<evidence type="ECO:0000313" key="16">
    <source>
        <dbReference type="Proteomes" id="UP000008144"/>
    </source>
</evidence>
<dbReference type="InParanoid" id="F6XMP2"/>
<evidence type="ECO:0000256" key="13">
    <source>
        <dbReference type="SAM" id="Phobius"/>
    </source>
</evidence>
<dbReference type="GO" id="GO:0071805">
    <property type="term" value="P:potassium ion transmembrane transport"/>
    <property type="evidence" value="ECO:0000318"/>
    <property type="project" value="GO_Central"/>
</dbReference>
<dbReference type="PIRSF" id="PIRSF038061">
    <property type="entry name" value="K_channel_subfamily_K_type"/>
    <property type="match status" value="1"/>
</dbReference>
<feature type="domain" description="Potassium channel" evidence="14">
    <location>
        <begin position="168"/>
        <end position="244"/>
    </location>
</feature>
<dbReference type="STRING" id="7719.ENSCINP00000005724"/>
<dbReference type="GO" id="GO:0005886">
    <property type="term" value="C:plasma membrane"/>
    <property type="evidence" value="ECO:0000318"/>
    <property type="project" value="GO_Central"/>
</dbReference>
<dbReference type="PRINTS" id="PR01095">
    <property type="entry name" value="TASKCHANNEL"/>
</dbReference>
<evidence type="ECO:0000256" key="12">
    <source>
        <dbReference type="RuleBase" id="RU003857"/>
    </source>
</evidence>
<dbReference type="AlphaFoldDB" id="F6XMP2"/>
<dbReference type="Gene3D" id="1.10.287.70">
    <property type="match status" value="1"/>
</dbReference>
<reference evidence="15" key="2">
    <citation type="submission" date="2025-08" db="UniProtKB">
        <authorList>
            <consortium name="Ensembl"/>
        </authorList>
    </citation>
    <scope>IDENTIFICATION</scope>
</reference>
<evidence type="ECO:0000256" key="4">
    <source>
        <dbReference type="ARBA" id="ARBA00022538"/>
    </source>
</evidence>
<dbReference type="Pfam" id="PF07885">
    <property type="entry name" value="Ion_trans_2"/>
    <property type="match status" value="2"/>
</dbReference>
<evidence type="ECO:0000256" key="9">
    <source>
        <dbReference type="ARBA" id="ARBA00023065"/>
    </source>
</evidence>
<comment type="subcellular location">
    <subcellularLocation>
        <location evidence="1">Membrane</location>
        <topology evidence="1">Multi-pass membrane protein</topology>
    </subcellularLocation>
</comment>
<feature type="transmembrane region" description="Helical" evidence="13">
    <location>
        <begin position="111"/>
        <end position="130"/>
    </location>
</feature>
<dbReference type="InterPro" id="IPR013099">
    <property type="entry name" value="K_chnl_dom"/>
</dbReference>
<proteinExistence type="inferred from homology"/>
<keyword evidence="6" id="KW-0631">Potassium channel</keyword>
<keyword evidence="8 13" id="KW-1133">Transmembrane helix</keyword>
<dbReference type="InterPro" id="IPR003280">
    <property type="entry name" value="2pore_dom_K_chnl"/>
</dbReference>
<comment type="similarity">
    <text evidence="2 12">Belongs to the two pore domain potassium channel (TC 1.A.1.8) family.</text>
</comment>
<sequence>MRHSANTRTITLIFVGLSYLFIGAGVFSAIEREHEIKSGKELFAREKYFKELYNISDVDYDNMSHMIMELQPHKAGVQWSFVGALYFAITVVTTIGYGHAVPQTTMGKMTCIAYAVIGIPLCLVMFQAMGERMNNSAKSLLKTTGHKLGFKFDEVSHKCLIPFGILSCCVTVVVGSSVFSYFEGWSYTNSVYYCVMTLSTIGFGDYVAMQVDGALQQKPQYVAFSFVYILIGLTVIGAFLNLVILRMI</sequence>
<dbReference type="GO" id="GO:0022841">
    <property type="term" value="F:potassium ion leak channel activity"/>
    <property type="evidence" value="ECO:0000318"/>
    <property type="project" value="GO_Central"/>
</dbReference>
<keyword evidence="10 13" id="KW-0472">Membrane</keyword>
<evidence type="ECO:0000256" key="10">
    <source>
        <dbReference type="ARBA" id="ARBA00023136"/>
    </source>
</evidence>
<dbReference type="PANTHER" id="PTHR11003:SF291">
    <property type="entry name" value="IP11374P"/>
    <property type="match status" value="1"/>
</dbReference>
<keyword evidence="16" id="KW-1185">Reference proteome</keyword>
<feature type="transmembrane region" description="Helical" evidence="13">
    <location>
        <begin position="160"/>
        <end position="179"/>
    </location>
</feature>
<dbReference type="OMA" id="LSEANYC"/>
<protein>
    <recommendedName>
        <fullName evidence="14">Potassium channel domain-containing protein</fullName>
    </recommendedName>
</protein>
<dbReference type="HOGENOM" id="CLU_022504_4_2_1"/>
<evidence type="ECO:0000256" key="7">
    <source>
        <dbReference type="ARBA" id="ARBA00022958"/>
    </source>
</evidence>
<evidence type="ECO:0000256" key="8">
    <source>
        <dbReference type="ARBA" id="ARBA00022989"/>
    </source>
</evidence>
<evidence type="ECO:0000256" key="11">
    <source>
        <dbReference type="ARBA" id="ARBA00023303"/>
    </source>
</evidence>